<dbReference type="RefSeq" id="WP_203784958.1">
    <property type="nucleotide sequence ID" value="NZ_BOMV01000059.1"/>
</dbReference>
<evidence type="ECO:0000313" key="2">
    <source>
        <dbReference type="Proteomes" id="UP000636960"/>
    </source>
</evidence>
<keyword evidence="2" id="KW-1185">Reference proteome</keyword>
<proteinExistence type="predicted"/>
<dbReference type="EMBL" id="BOMV01000059">
    <property type="protein sequence ID" value="GIE97919.1"/>
    <property type="molecule type" value="Genomic_DNA"/>
</dbReference>
<gene>
    <name evidence="1" type="ORF">Ari01nite_53840</name>
</gene>
<evidence type="ECO:0000313" key="1">
    <source>
        <dbReference type="EMBL" id="GIE97919.1"/>
    </source>
</evidence>
<reference evidence="1" key="1">
    <citation type="submission" date="2021-01" db="EMBL/GenBank/DDBJ databases">
        <title>Whole genome shotgun sequence of Actinoplanes rishiriensis NBRC 108556.</title>
        <authorList>
            <person name="Komaki H."/>
            <person name="Tamura T."/>
        </authorList>
    </citation>
    <scope>NUCLEOTIDE SEQUENCE</scope>
    <source>
        <strain evidence="1">NBRC 108556</strain>
    </source>
</reference>
<organism evidence="1 2">
    <name type="scientific">Paractinoplanes rishiriensis</name>
    <dbReference type="NCBI Taxonomy" id="1050105"/>
    <lineage>
        <taxon>Bacteria</taxon>
        <taxon>Bacillati</taxon>
        <taxon>Actinomycetota</taxon>
        <taxon>Actinomycetes</taxon>
        <taxon>Micromonosporales</taxon>
        <taxon>Micromonosporaceae</taxon>
        <taxon>Paractinoplanes</taxon>
    </lineage>
</organism>
<sequence>MPTEQVTVEMDKTALYLARGAAEAAHLSLGDWLSKVAREQGMVIAAEQAAENDRRFPDEPPGWADDVEDCMFREGD</sequence>
<dbReference type="Proteomes" id="UP000636960">
    <property type="component" value="Unassembled WGS sequence"/>
</dbReference>
<evidence type="ECO:0008006" key="3">
    <source>
        <dbReference type="Google" id="ProtNLM"/>
    </source>
</evidence>
<dbReference type="AlphaFoldDB" id="A0A919K1W9"/>
<accession>A0A919K1W9</accession>
<name>A0A919K1W9_9ACTN</name>
<comment type="caution">
    <text evidence="1">The sequence shown here is derived from an EMBL/GenBank/DDBJ whole genome shotgun (WGS) entry which is preliminary data.</text>
</comment>
<protein>
    <recommendedName>
        <fullName evidence="3">Antitoxin</fullName>
    </recommendedName>
</protein>